<keyword evidence="1" id="KW-0694">RNA-binding</keyword>
<gene>
    <name evidence="3" type="ORF">RS030_2249</name>
</gene>
<dbReference type="InterPro" id="IPR036882">
    <property type="entry name" value="Alba-like_dom_sf"/>
</dbReference>
<organism evidence="3 4">
    <name type="scientific">Cryptosporidium xiaoi</name>
    <dbReference type="NCBI Taxonomy" id="659607"/>
    <lineage>
        <taxon>Eukaryota</taxon>
        <taxon>Sar</taxon>
        <taxon>Alveolata</taxon>
        <taxon>Apicomplexa</taxon>
        <taxon>Conoidasida</taxon>
        <taxon>Coccidia</taxon>
        <taxon>Eucoccidiorida</taxon>
        <taxon>Eimeriorina</taxon>
        <taxon>Cryptosporidiidae</taxon>
        <taxon>Cryptosporidium</taxon>
    </lineage>
</organism>
<name>A0AAV9XW80_9CRYT</name>
<evidence type="ECO:0000259" key="2">
    <source>
        <dbReference type="Pfam" id="PF01918"/>
    </source>
</evidence>
<proteinExistence type="predicted"/>
<dbReference type="GO" id="GO:0003723">
    <property type="term" value="F:RNA binding"/>
    <property type="evidence" value="ECO:0007669"/>
    <property type="project" value="UniProtKB-KW"/>
</dbReference>
<dbReference type="Proteomes" id="UP001311799">
    <property type="component" value="Unassembled WGS sequence"/>
</dbReference>
<dbReference type="EMBL" id="JAWDEY010000022">
    <property type="protein sequence ID" value="KAK6588872.1"/>
    <property type="molecule type" value="Genomic_DNA"/>
</dbReference>
<dbReference type="SUPFAM" id="SSF82704">
    <property type="entry name" value="AlbA-like"/>
    <property type="match status" value="1"/>
</dbReference>
<accession>A0AAV9XW80</accession>
<evidence type="ECO:0000313" key="3">
    <source>
        <dbReference type="EMBL" id="KAK6588872.1"/>
    </source>
</evidence>
<protein>
    <recommendedName>
        <fullName evidence="2">DNA/RNA-binding protein Alba-like domain-containing protein</fullName>
    </recommendedName>
</protein>
<dbReference type="InterPro" id="IPR002775">
    <property type="entry name" value="DNA/RNA-bd_Alba-like"/>
</dbReference>
<dbReference type="Gene3D" id="3.30.110.20">
    <property type="entry name" value="Alba-like domain"/>
    <property type="match status" value="1"/>
</dbReference>
<evidence type="ECO:0000313" key="4">
    <source>
        <dbReference type="Proteomes" id="UP001311799"/>
    </source>
</evidence>
<reference evidence="3 4" key="1">
    <citation type="submission" date="2023-10" db="EMBL/GenBank/DDBJ databases">
        <title>Comparative genomics analysis reveals potential genetic determinants of host preference in Cryptosporidium xiaoi.</title>
        <authorList>
            <person name="Xiao L."/>
            <person name="Li J."/>
        </authorList>
    </citation>
    <scope>NUCLEOTIDE SEQUENCE [LARGE SCALE GENOMIC DNA]</scope>
    <source>
        <strain evidence="3 4">52996</strain>
    </source>
</reference>
<sequence>MEDNVEINVYSTNKQSTEQICQKCIDYLMEDKNRAVKLIARSNAIPKLISISEMVKSKLPHIIQINNLLNLDVSLFIITKILNIC</sequence>
<comment type="caution">
    <text evidence="3">The sequence shown here is derived from an EMBL/GenBank/DDBJ whole genome shotgun (WGS) entry which is preliminary data.</text>
</comment>
<feature type="domain" description="DNA/RNA-binding protein Alba-like" evidence="2">
    <location>
        <begin position="12"/>
        <end position="68"/>
    </location>
</feature>
<dbReference type="Pfam" id="PF01918">
    <property type="entry name" value="Alba"/>
    <property type="match status" value="1"/>
</dbReference>
<dbReference type="AlphaFoldDB" id="A0AAV9XW80"/>
<keyword evidence="4" id="KW-1185">Reference proteome</keyword>
<evidence type="ECO:0000256" key="1">
    <source>
        <dbReference type="ARBA" id="ARBA00022884"/>
    </source>
</evidence>